<dbReference type="InterPro" id="IPR036390">
    <property type="entry name" value="WH_DNA-bd_sf"/>
</dbReference>
<evidence type="ECO:0000256" key="1">
    <source>
        <dbReference type="ARBA" id="ARBA00023015"/>
    </source>
</evidence>
<organism evidence="5 6">
    <name type="scientific">Paraburkholderia lycopersici</name>
    <dbReference type="NCBI Taxonomy" id="416944"/>
    <lineage>
        <taxon>Bacteria</taxon>
        <taxon>Pseudomonadati</taxon>
        <taxon>Pseudomonadota</taxon>
        <taxon>Betaproteobacteria</taxon>
        <taxon>Burkholderiales</taxon>
        <taxon>Burkholderiaceae</taxon>
        <taxon>Paraburkholderia</taxon>
    </lineage>
</organism>
<dbReference type="InterPro" id="IPR000524">
    <property type="entry name" value="Tscrpt_reg_HTH_GntR"/>
</dbReference>
<dbReference type="RefSeq" id="WP_091997222.1">
    <property type="nucleotide sequence ID" value="NZ_FMYQ01000010.1"/>
</dbReference>
<dbReference type="NCBIfam" id="NF007442">
    <property type="entry name" value="PRK09990.1"/>
    <property type="match status" value="1"/>
</dbReference>
<sequence length="255" mass="28414">MRKDNPEVRVKIADVVAERMESLIVDGVLKPGQALPSERRLMVKLGVSRSALREGLKVLRAHGIIETEQGRGSFVAALTTQPALTPMMHLLGSQPRTLYDIFEVRELLEAESARLAALRGTQADFALITRRYEEMVAANQSEVGESARARLDYAFHLAICEASHNPVLVHTLSSLTDLLLSSVFASVNNLYHREAEKRVIDRQHARLYKAVIGKQPAPARRAASTHIASTIARLREIEAEEQRLVRAALRLKGWE</sequence>
<dbReference type="Proteomes" id="UP000198908">
    <property type="component" value="Unassembled WGS sequence"/>
</dbReference>
<keyword evidence="1" id="KW-0805">Transcription regulation</keyword>
<dbReference type="InterPro" id="IPR036388">
    <property type="entry name" value="WH-like_DNA-bd_sf"/>
</dbReference>
<evidence type="ECO:0000256" key="3">
    <source>
        <dbReference type="ARBA" id="ARBA00023163"/>
    </source>
</evidence>
<dbReference type="SMART" id="SM00895">
    <property type="entry name" value="FCD"/>
    <property type="match status" value="1"/>
</dbReference>
<dbReference type="PROSITE" id="PS50949">
    <property type="entry name" value="HTH_GNTR"/>
    <property type="match status" value="1"/>
</dbReference>
<dbReference type="InterPro" id="IPR011711">
    <property type="entry name" value="GntR_C"/>
</dbReference>
<keyword evidence="6" id="KW-1185">Reference proteome</keyword>
<dbReference type="OrthoDB" id="5450856at2"/>
<evidence type="ECO:0000313" key="5">
    <source>
        <dbReference type="EMBL" id="SDC80065.1"/>
    </source>
</evidence>
<dbReference type="AlphaFoldDB" id="A0A1G6PL33"/>
<dbReference type="Pfam" id="PF07729">
    <property type="entry name" value="FCD"/>
    <property type="match status" value="1"/>
</dbReference>
<evidence type="ECO:0000259" key="4">
    <source>
        <dbReference type="PROSITE" id="PS50949"/>
    </source>
</evidence>
<evidence type="ECO:0000313" key="6">
    <source>
        <dbReference type="Proteomes" id="UP000198908"/>
    </source>
</evidence>
<dbReference type="SMART" id="SM00345">
    <property type="entry name" value="HTH_GNTR"/>
    <property type="match status" value="1"/>
</dbReference>
<keyword evidence="3" id="KW-0804">Transcription</keyword>
<gene>
    <name evidence="5" type="ORF">SAMN05421548_110164</name>
</gene>
<keyword evidence="2" id="KW-0238">DNA-binding</keyword>
<name>A0A1G6PL33_9BURK</name>
<proteinExistence type="predicted"/>
<dbReference type="CDD" id="cd07377">
    <property type="entry name" value="WHTH_GntR"/>
    <property type="match status" value="1"/>
</dbReference>
<dbReference type="InterPro" id="IPR008920">
    <property type="entry name" value="TF_FadR/GntR_C"/>
</dbReference>
<dbReference type="PANTHER" id="PTHR43537:SF1">
    <property type="entry name" value="GLC OPERON TRANSCRIPTIONAL ACTIVATOR"/>
    <property type="match status" value="1"/>
</dbReference>
<accession>A0A1G6PL33</accession>
<dbReference type="Gene3D" id="1.10.10.10">
    <property type="entry name" value="Winged helix-like DNA-binding domain superfamily/Winged helix DNA-binding domain"/>
    <property type="match status" value="1"/>
</dbReference>
<dbReference type="Pfam" id="PF00392">
    <property type="entry name" value="GntR"/>
    <property type="match status" value="1"/>
</dbReference>
<feature type="domain" description="HTH gntR-type" evidence="4">
    <location>
        <begin position="10"/>
        <end position="78"/>
    </location>
</feature>
<dbReference type="EMBL" id="FMYQ01000010">
    <property type="protein sequence ID" value="SDC80065.1"/>
    <property type="molecule type" value="Genomic_DNA"/>
</dbReference>
<dbReference type="GO" id="GO:0003677">
    <property type="term" value="F:DNA binding"/>
    <property type="evidence" value="ECO:0007669"/>
    <property type="project" value="UniProtKB-KW"/>
</dbReference>
<evidence type="ECO:0000256" key="2">
    <source>
        <dbReference type="ARBA" id="ARBA00023125"/>
    </source>
</evidence>
<dbReference type="PRINTS" id="PR00035">
    <property type="entry name" value="HTHGNTR"/>
</dbReference>
<dbReference type="Gene3D" id="1.20.120.530">
    <property type="entry name" value="GntR ligand-binding domain-like"/>
    <property type="match status" value="1"/>
</dbReference>
<dbReference type="GO" id="GO:0003700">
    <property type="term" value="F:DNA-binding transcription factor activity"/>
    <property type="evidence" value="ECO:0007669"/>
    <property type="project" value="InterPro"/>
</dbReference>
<protein>
    <submittedName>
        <fullName evidence="5">GntR family transcriptional regulator, glc operon transcriptional activator</fullName>
    </submittedName>
</protein>
<reference evidence="6" key="1">
    <citation type="submission" date="2016-09" db="EMBL/GenBank/DDBJ databases">
        <authorList>
            <person name="Varghese N."/>
            <person name="Submissions S."/>
        </authorList>
    </citation>
    <scope>NUCLEOTIDE SEQUENCE [LARGE SCALE GENOMIC DNA]</scope>
    <source>
        <strain evidence="6">TNe-862</strain>
    </source>
</reference>
<dbReference type="PANTHER" id="PTHR43537">
    <property type="entry name" value="TRANSCRIPTIONAL REGULATOR, GNTR FAMILY"/>
    <property type="match status" value="1"/>
</dbReference>
<dbReference type="SUPFAM" id="SSF48008">
    <property type="entry name" value="GntR ligand-binding domain-like"/>
    <property type="match status" value="1"/>
</dbReference>
<dbReference type="SUPFAM" id="SSF46785">
    <property type="entry name" value="Winged helix' DNA-binding domain"/>
    <property type="match status" value="1"/>
</dbReference>
<dbReference type="STRING" id="416944.SAMN05421548_110164"/>